<accession>A0AAV7E121</accession>
<feature type="coiled-coil region" evidence="1">
    <location>
        <begin position="446"/>
        <end position="473"/>
    </location>
</feature>
<feature type="coiled-coil region" evidence="1">
    <location>
        <begin position="390"/>
        <end position="417"/>
    </location>
</feature>
<sequence length="502" mass="54989">MSESYFLYMGNQQNRLEPAPTVSVVENSDEDEDYDSDRSHPRKQRPKGKKKVATSLVKKKRAPLVALSDTSVKKKPRKEVPPAFFPPSPPTFLPPIPKTEPQTSCPPENTLVETVQILSSPEAPEAPQEEVSSPVVVAQKDSSVAVPEGTEVVEELAGLAPVLIQPEALRVQEVVPSPPVVQEAAEEEVVETPAPTEEVVGVEAPVQEEAILVLEVQEEASVVQEEVPTTVEEDVVPAVEDVLVVVPAVEDVLEVVEAPVPAIREEARAEVVQEETPAVEEIPVVQEPSTLIPLETPSQQLLSHVEGLMLQVWKDRMASRMLSPNAVRDTSLVADANFIIGRLQEVSHDVTPLQIYTQKLQALREMESLAGEKASRTSKDSAEIDAREALDVLTSKLDNAEIALDEAAEDLSRAEADHEDAGEYLELAKEQFESNKMKVVYFATQVKQIRESVQEAKEAVLEAERKMEEVIAMPTLSASEEAILQSLKAAFVESQQQIAKDL</sequence>
<organism evidence="3 4">
    <name type="scientific">Aristolochia fimbriata</name>
    <name type="common">White veined hardy Dutchman's pipe vine</name>
    <dbReference type="NCBI Taxonomy" id="158543"/>
    <lineage>
        <taxon>Eukaryota</taxon>
        <taxon>Viridiplantae</taxon>
        <taxon>Streptophyta</taxon>
        <taxon>Embryophyta</taxon>
        <taxon>Tracheophyta</taxon>
        <taxon>Spermatophyta</taxon>
        <taxon>Magnoliopsida</taxon>
        <taxon>Magnoliidae</taxon>
        <taxon>Piperales</taxon>
        <taxon>Aristolochiaceae</taxon>
        <taxon>Aristolochia</taxon>
    </lineage>
</organism>
<feature type="compositionally biased region" description="Basic residues" evidence="2">
    <location>
        <begin position="40"/>
        <end position="62"/>
    </location>
</feature>
<evidence type="ECO:0000256" key="2">
    <source>
        <dbReference type="SAM" id="MobiDB-lite"/>
    </source>
</evidence>
<evidence type="ECO:0000256" key="1">
    <source>
        <dbReference type="SAM" id="Coils"/>
    </source>
</evidence>
<keyword evidence="1" id="KW-0175">Coiled coil</keyword>
<keyword evidence="4" id="KW-1185">Reference proteome</keyword>
<protein>
    <submittedName>
        <fullName evidence="3">Uncharacterized protein</fullName>
    </submittedName>
</protein>
<evidence type="ECO:0000313" key="4">
    <source>
        <dbReference type="Proteomes" id="UP000825729"/>
    </source>
</evidence>
<proteinExistence type="predicted"/>
<dbReference type="Proteomes" id="UP000825729">
    <property type="component" value="Unassembled WGS sequence"/>
</dbReference>
<dbReference type="EMBL" id="JAINDJ010000007">
    <property type="protein sequence ID" value="KAG9442318.1"/>
    <property type="molecule type" value="Genomic_DNA"/>
</dbReference>
<feature type="region of interest" description="Disordered" evidence="2">
    <location>
        <begin position="1"/>
        <end position="91"/>
    </location>
</feature>
<comment type="caution">
    <text evidence="3">The sequence shown here is derived from an EMBL/GenBank/DDBJ whole genome shotgun (WGS) entry which is preliminary data.</text>
</comment>
<dbReference type="AlphaFoldDB" id="A0AAV7E121"/>
<name>A0AAV7E121_ARIFI</name>
<reference evidence="3 4" key="1">
    <citation type="submission" date="2021-07" db="EMBL/GenBank/DDBJ databases">
        <title>The Aristolochia fimbriata genome: insights into angiosperm evolution, floral development and chemical biosynthesis.</title>
        <authorList>
            <person name="Jiao Y."/>
        </authorList>
    </citation>
    <scope>NUCLEOTIDE SEQUENCE [LARGE SCALE GENOMIC DNA]</scope>
    <source>
        <strain evidence="3">IBCAS-2021</strain>
        <tissue evidence="3">Leaf</tissue>
    </source>
</reference>
<gene>
    <name evidence="3" type="ORF">H6P81_018172</name>
</gene>
<evidence type="ECO:0000313" key="3">
    <source>
        <dbReference type="EMBL" id="KAG9442318.1"/>
    </source>
</evidence>